<dbReference type="InterPro" id="IPR004939">
    <property type="entry name" value="APC_su10/DOC_dom"/>
</dbReference>
<evidence type="ECO:0000256" key="1">
    <source>
        <dbReference type="ARBA" id="ARBA00004496"/>
    </source>
</evidence>
<dbReference type="PROSITE" id="PS50030">
    <property type="entry name" value="UBA"/>
    <property type="match status" value="1"/>
</dbReference>
<dbReference type="Pfam" id="PF11515">
    <property type="entry name" value="Cul7"/>
    <property type="match status" value="1"/>
</dbReference>
<dbReference type="Gene3D" id="2.30.30.30">
    <property type="match status" value="1"/>
</dbReference>
<dbReference type="PROSITE" id="PS00626">
    <property type="entry name" value="RCC1_2"/>
    <property type="match status" value="1"/>
</dbReference>
<evidence type="ECO:0000256" key="6">
    <source>
        <dbReference type="ARBA" id="ARBA00022737"/>
    </source>
</evidence>
<evidence type="ECO:0000256" key="5">
    <source>
        <dbReference type="ARBA" id="ARBA00022723"/>
    </source>
</evidence>
<dbReference type="Gene3D" id="2.130.10.30">
    <property type="entry name" value="Regulator of chromosome condensation 1/beta-lactamase-inhibitor protein II"/>
    <property type="match status" value="1"/>
</dbReference>
<dbReference type="InterPro" id="IPR043145">
    <property type="entry name" value="Znf_ZZ_sf"/>
</dbReference>
<dbReference type="SMART" id="SM01337">
    <property type="entry name" value="APC10"/>
    <property type="match status" value="1"/>
</dbReference>
<keyword evidence="9" id="KW-0862">Zinc</keyword>
<feature type="repeat" description="RCC1" evidence="10">
    <location>
        <begin position="852"/>
        <end position="903"/>
    </location>
</feature>
<keyword evidence="5" id="KW-0479">Metal-binding</keyword>
<dbReference type="InterPro" id="IPR051625">
    <property type="entry name" value="Signaling_Regulatory_Domain"/>
</dbReference>
<feature type="domain" description="UBA" evidence="12">
    <location>
        <begin position="255"/>
        <end position="299"/>
    </location>
</feature>
<evidence type="ECO:0000259" key="13">
    <source>
        <dbReference type="PROSITE" id="PS51284"/>
    </source>
</evidence>
<evidence type="ECO:0000256" key="10">
    <source>
        <dbReference type="PROSITE-ProRule" id="PRU00235"/>
    </source>
</evidence>
<evidence type="ECO:0000256" key="3">
    <source>
        <dbReference type="ARBA" id="ARBA00022490"/>
    </source>
</evidence>
<dbReference type="PROSITE" id="PS51284">
    <property type="entry name" value="DOC"/>
    <property type="match status" value="1"/>
</dbReference>
<evidence type="ECO:0000256" key="2">
    <source>
        <dbReference type="ARBA" id="ARBA00004906"/>
    </source>
</evidence>
<dbReference type="InterPro" id="IPR008979">
    <property type="entry name" value="Galactose-bd-like_sf"/>
</dbReference>
<evidence type="ECO:0000256" key="9">
    <source>
        <dbReference type="ARBA" id="ARBA00022833"/>
    </source>
</evidence>
<keyword evidence="6" id="KW-0677">Repeat</keyword>
<dbReference type="InterPro" id="IPR000408">
    <property type="entry name" value="Reg_chr_condens"/>
</dbReference>
<keyword evidence="7" id="KW-0863">Zinc-finger</keyword>
<accession>A0ABM1F0X4</accession>
<evidence type="ECO:0000313" key="14">
    <source>
        <dbReference type="Proteomes" id="UP000695022"/>
    </source>
</evidence>
<keyword evidence="4" id="KW-0808">Transferase</keyword>
<proteinExistence type="predicted"/>
<dbReference type="SUPFAM" id="SSF49785">
    <property type="entry name" value="Galactose-binding domain-like"/>
    <property type="match status" value="1"/>
</dbReference>
<feature type="domain" description="DOC" evidence="13">
    <location>
        <begin position="464"/>
        <end position="676"/>
    </location>
</feature>
<keyword evidence="8" id="KW-0833">Ubl conjugation pathway</keyword>
<feature type="repeat" description="RCC1" evidence="10">
    <location>
        <begin position="800"/>
        <end position="851"/>
    </location>
</feature>
<evidence type="ECO:0000256" key="11">
    <source>
        <dbReference type="SAM" id="MobiDB-lite"/>
    </source>
</evidence>
<dbReference type="Pfam" id="PF25390">
    <property type="entry name" value="WD40_RLD"/>
    <property type="match status" value="1"/>
</dbReference>
<dbReference type="InterPro" id="IPR058923">
    <property type="entry name" value="RCC1-like_dom"/>
</dbReference>
<feature type="region of interest" description="Disordered" evidence="11">
    <location>
        <begin position="214"/>
        <end position="252"/>
    </location>
</feature>
<keyword evidence="14" id="KW-1185">Reference proteome</keyword>
<dbReference type="PANTHER" id="PTHR22872:SF6">
    <property type="entry name" value="E3 UBIQUITIN-PROTEIN LIGASE HERC1-RELATED"/>
    <property type="match status" value="1"/>
</dbReference>
<gene>
    <name evidence="15" type="primary">LOC106817898</name>
</gene>
<protein>
    <submittedName>
        <fullName evidence="15">E3 ubiquitin-protein ligase HERC2-like</fullName>
    </submittedName>
</protein>
<evidence type="ECO:0000256" key="4">
    <source>
        <dbReference type="ARBA" id="ARBA00022679"/>
    </source>
</evidence>
<name>A0ABM1F0X4_PRICU</name>
<dbReference type="Gene3D" id="3.30.60.90">
    <property type="match status" value="1"/>
</dbReference>
<dbReference type="InterPro" id="IPR021097">
    <property type="entry name" value="CPH_domain"/>
</dbReference>
<dbReference type="SUPFAM" id="SSF63748">
    <property type="entry name" value="Tudor/PWWP/MBT"/>
    <property type="match status" value="1"/>
</dbReference>
<dbReference type="PRINTS" id="PR00633">
    <property type="entry name" value="RCCNDNSATION"/>
</dbReference>
<feature type="repeat" description="RCC1" evidence="10">
    <location>
        <begin position="746"/>
        <end position="799"/>
    </location>
</feature>
<dbReference type="InterPro" id="IPR015940">
    <property type="entry name" value="UBA"/>
</dbReference>
<dbReference type="CDD" id="cd14402">
    <property type="entry name" value="UBA_HERC2"/>
    <property type="match status" value="1"/>
</dbReference>
<dbReference type="SUPFAM" id="SSF50985">
    <property type="entry name" value="RCC1/BLIP-II"/>
    <property type="match status" value="1"/>
</dbReference>
<dbReference type="PANTHER" id="PTHR22872">
    <property type="entry name" value="BTK-BINDING PROTEIN-RELATED"/>
    <property type="match status" value="1"/>
</dbReference>
<comment type="subcellular location">
    <subcellularLocation>
        <location evidence="1">Cytoplasm</location>
    </subcellularLocation>
</comment>
<sequence length="976" mass="106201">MCEVEPVAFSVDKLPLAERLLGVWASVVSSAVCSYRQDKDRDKAMLNTSLTSSADMSDSTQVRQLQQKYISLQLMRAARVFFDRQDFFRQILSQTVYEGAQRETSKPAGSEDGLSPDTLGPASLLHQVMCVATQPSPLKAIFDRQEIEAAVLAVCQHLMAELTAAGSGLYTSTCQLSSSTSQHLASAASTSAVVAADDLLSALSDSSSTAASTMASSTASANHAPPPPPPSRTLAAPAAAGRSHGRRQKTGASCMALSPIVTQIIEMGFGRRSVEFAIKELGGDIQPSAESVVGWLLEHPALHIPEVSDSDSISSIEGFSDSDSFSDDLDDLEGSFSELYPSEMHQYKKRNDFLTNEDYAHYVKDNIQAGMTVRCCKTYEEVQEGDIGRVVKLDHDGLYDLNVQVDWQRKGSTYWVRYIHIELLGYLPPSSVASIRVGDRVRVKTSVATPKYRWGAITHRSIGTIRAFSANGQDVTVEFQQQAIWTGLVSELELVPSSHPGATCCHMYPISGPLFSCKACDDFKYCENCFRTRRDHRHPFNRILEPAPQHWIRLEMQPDVLIYRLKMHVLASDASYAPAQVVVSAGDSISLMKEQRKIILQPDELRKINLQPDEPSLLCDLNEYCRYVEIAIKQCKSNGIDCKVHGLSIIGRIRGDDSDLASSFSILASEDEDGEPDPACRKAKKLGIAEDIQTKAFVWGLNDKDQLGGLKGSKIKSPVMSETLSALKCVQIVGGSKSLFIVTQEGKVYACGEGTNGRLGLGHCSNVSSPKLINTFSQYVVKKVAVHSGGRHTMALTVDGKVFSWGEGDDGKLGHSSRMICDRPRLIEVLKSKRVRDVACGSSHSAAIISNGDLYTWGLGEYGRLGHGDNMTQLRPKQVKALAGQRVVQVACGSRDAQTIALTDEGIIYSWGDGDFGKLGRGGSEGCNVPQAVERLTGLGVVQIECGAQFSLALTKAGQVWTWGKGDYFRLGHGSM</sequence>
<reference evidence="15" key="1">
    <citation type="submission" date="2025-08" db="UniProtKB">
        <authorList>
            <consortium name="RefSeq"/>
        </authorList>
    </citation>
    <scope>IDENTIFICATION</scope>
</reference>
<feature type="repeat" description="RCC1" evidence="10">
    <location>
        <begin position="694"/>
        <end position="745"/>
    </location>
</feature>
<dbReference type="GeneID" id="106817898"/>
<comment type="pathway">
    <text evidence="2">Protein modification; protein ubiquitination.</text>
</comment>
<dbReference type="InterPro" id="IPR009091">
    <property type="entry name" value="RCC1/BLIP-II"/>
</dbReference>
<feature type="compositionally biased region" description="Low complexity" evidence="11">
    <location>
        <begin position="214"/>
        <end position="223"/>
    </location>
</feature>
<feature type="repeat" description="RCC1" evidence="10">
    <location>
        <begin position="906"/>
        <end position="957"/>
    </location>
</feature>
<dbReference type="Gene3D" id="2.60.120.260">
    <property type="entry name" value="Galactose-binding domain-like"/>
    <property type="match status" value="1"/>
</dbReference>
<dbReference type="RefSeq" id="XP_014678095.1">
    <property type="nucleotide sequence ID" value="XM_014822609.1"/>
</dbReference>
<dbReference type="InterPro" id="IPR014722">
    <property type="entry name" value="Rib_uL2_dom2"/>
</dbReference>
<evidence type="ECO:0000313" key="15">
    <source>
        <dbReference type="RefSeq" id="XP_014678095.1"/>
    </source>
</evidence>
<evidence type="ECO:0000256" key="8">
    <source>
        <dbReference type="ARBA" id="ARBA00022786"/>
    </source>
</evidence>
<organism evidence="14 15">
    <name type="scientific">Priapulus caudatus</name>
    <name type="common">Priapulid worm</name>
    <dbReference type="NCBI Taxonomy" id="37621"/>
    <lineage>
        <taxon>Eukaryota</taxon>
        <taxon>Metazoa</taxon>
        <taxon>Ecdysozoa</taxon>
        <taxon>Scalidophora</taxon>
        <taxon>Priapulida</taxon>
        <taxon>Priapulimorpha</taxon>
        <taxon>Priapulimorphida</taxon>
        <taxon>Priapulidae</taxon>
        <taxon>Priapulus</taxon>
    </lineage>
</organism>
<dbReference type="Proteomes" id="UP000695022">
    <property type="component" value="Unplaced"/>
</dbReference>
<evidence type="ECO:0000259" key="12">
    <source>
        <dbReference type="PROSITE" id="PS50030"/>
    </source>
</evidence>
<dbReference type="Gene3D" id="1.10.8.10">
    <property type="entry name" value="DNA helicase RuvA subunit, C-terminal domain"/>
    <property type="match status" value="1"/>
</dbReference>
<evidence type="ECO:0000256" key="7">
    <source>
        <dbReference type="ARBA" id="ARBA00022771"/>
    </source>
</evidence>
<dbReference type="PROSITE" id="PS50012">
    <property type="entry name" value="RCC1_3"/>
    <property type="match status" value="5"/>
</dbReference>
<dbReference type="SUPFAM" id="SSF57850">
    <property type="entry name" value="RING/U-box"/>
    <property type="match status" value="1"/>
</dbReference>
<keyword evidence="3" id="KW-0963">Cytoplasm</keyword>